<sequence length="552" mass="62739">MARGWICLTDSKPESETSFASLVDALGKLERAWMEHGDGKDTWCTDWLRVSEDSDTTTELKVQVAKSSLQRMKSITKVLASMLASLEESIDFVTEQSLNVVRSHGFSSLPDEIIARIFELYHEGYAAPIGECPSLGWGKSFRASNVLAQVNRHTRRIALHLPALWEYVPLKTRHFKEMVANLNKRCQNPNIFINYTIFHKVNTSTSACADFLRLLHPASQWKGLNIIHRSGGPTCYGDVSTISSGKLDGLLDLRIYHHGEPWIPRMRPDEPSTNLSKHELALLSGWRLPALNRLTLIHVIPARMDCPNIRECHIALDYTRKNWDLFALRDFFGCIPQLESLSFSFHGVNIDTDSVYRLSASITPVSLSRLEMLAMNITGATEDAFLQCLLNLLDVSTISSLKISLTYKPNYAEPDDDRGNKWLKVIFNDERRHAFPNVTEFWLSIRKGSVEYFPSHGYVMQFVPHVKSLVLDLPSCTEPSFLRIFESLGELQTVRLHGCDLFEGDWIVRDLERVNQQKLAQIESFDIGGSLGLLKYKDDLERVLGRKLVWKA</sequence>
<dbReference type="Gene3D" id="3.80.10.10">
    <property type="entry name" value="Ribonuclease Inhibitor"/>
    <property type="match status" value="1"/>
</dbReference>
<dbReference type="EMBL" id="KQ086110">
    <property type="protein sequence ID" value="KLO08013.1"/>
    <property type="molecule type" value="Genomic_DNA"/>
</dbReference>
<proteinExistence type="predicted"/>
<protein>
    <recommendedName>
        <fullName evidence="3">F-box domain-containing protein</fullName>
    </recommendedName>
</protein>
<evidence type="ECO:0008006" key="3">
    <source>
        <dbReference type="Google" id="ProtNLM"/>
    </source>
</evidence>
<evidence type="ECO:0000313" key="1">
    <source>
        <dbReference type="EMBL" id="KLO08013.1"/>
    </source>
</evidence>
<dbReference type="InterPro" id="IPR032675">
    <property type="entry name" value="LRR_dom_sf"/>
</dbReference>
<dbReference type="STRING" id="27342.A0A0H2RER6"/>
<dbReference type="OrthoDB" id="2269034at2759"/>
<dbReference type="Proteomes" id="UP000053477">
    <property type="component" value="Unassembled WGS sequence"/>
</dbReference>
<organism evidence="1 2">
    <name type="scientific">Schizopora paradoxa</name>
    <dbReference type="NCBI Taxonomy" id="27342"/>
    <lineage>
        <taxon>Eukaryota</taxon>
        <taxon>Fungi</taxon>
        <taxon>Dikarya</taxon>
        <taxon>Basidiomycota</taxon>
        <taxon>Agaricomycotina</taxon>
        <taxon>Agaricomycetes</taxon>
        <taxon>Hymenochaetales</taxon>
        <taxon>Schizoporaceae</taxon>
        <taxon>Schizopora</taxon>
    </lineage>
</organism>
<reference evidence="1 2" key="1">
    <citation type="submission" date="2015-04" db="EMBL/GenBank/DDBJ databases">
        <title>Complete genome sequence of Schizopora paradoxa KUC8140, a cosmopolitan wood degrader in East Asia.</title>
        <authorList>
            <consortium name="DOE Joint Genome Institute"/>
            <person name="Min B."/>
            <person name="Park H."/>
            <person name="Jang Y."/>
            <person name="Kim J.-J."/>
            <person name="Kim K.H."/>
            <person name="Pangilinan J."/>
            <person name="Lipzen A."/>
            <person name="Riley R."/>
            <person name="Grigoriev I.V."/>
            <person name="Spatafora J.W."/>
            <person name="Choi I.-G."/>
        </authorList>
    </citation>
    <scope>NUCLEOTIDE SEQUENCE [LARGE SCALE GENOMIC DNA]</scope>
    <source>
        <strain evidence="1 2">KUC8140</strain>
    </source>
</reference>
<keyword evidence="2" id="KW-1185">Reference proteome</keyword>
<accession>A0A0H2RER6</accession>
<dbReference type="SUPFAM" id="SSF52047">
    <property type="entry name" value="RNI-like"/>
    <property type="match status" value="1"/>
</dbReference>
<dbReference type="InParanoid" id="A0A0H2RER6"/>
<gene>
    <name evidence="1" type="ORF">SCHPADRAFT_1001246</name>
</gene>
<name>A0A0H2RER6_9AGAM</name>
<dbReference type="AlphaFoldDB" id="A0A0H2RER6"/>
<evidence type="ECO:0000313" key="2">
    <source>
        <dbReference type="Proteomes" id="UP000053477"/>
    </source>
</evidence>